<accession>A0ABU8N7I6</accession>
<proteinExistence type="predicted"/>
<reference evidence="3 4" key="1">
    <citation type="submission" date="2024-03" db="EMBL/GenBank/DDBJ databases">
        <title>Actinomycetospora sp. OC33-EN06, a novel actinomycete isolated from wild orchid (Aerides multiflora).</title>
        <authorList>
            <person name="Suriyachadkun C."/>
        </authorList>
    </citation>
    <scope>NUCLEOTIDE SEQUENCE [LARGE SCALE GENOMIC DNA]</scope>
    <source>
        <strain evidence="3 4">OC33-EN06</strain>
    </source>
</reference>
<evidence type="ECO:0000313" key="4">
    <source>
        <dbReference type="Proteomes" id="UP001370100"/>
    </source>
</evidence>
<keyword evidence="4" id="KW-1185">Reference proteome</keyword>
<evidence type="ECO:0000313" key="3">
    <source>
        <dbReference type="EMBL" id="MEJ2888342.1"/>
    </source>
</evidence>
<sequence>MTSGRSWLAVVALLVALPLGPATTDPPPAPTGEIVVGTVGGDGEPRVLPAPGRTRPYPWPELERGTVPDSPA</sequence>
<keyword evidence="2" id="KW-0732">Signal</keyword>
<protein>
    <submittedName>
        <fullName evidence="3">Uncharacterized protein</fullName>
    </submittedName>
</protein>
<feature type="chain" id="PRO_5046552543" evidence="2">
    <location>
        <begin position="25"/>
        <end position="72"/>
    </location>
</feature>
<dbReference type="EMBL" id="JBBEGL010000004">
    <property type="protein sequence ID" value="MEJ2888342.1"/>
    <property type="molecule type" value="Genomic_DNA"/>
</dbReference>
<evidence type="ECO:0000256" key="2">
    <source>
        <dbReference type="SAM" id="SignalP"/>
    </source>
</evidence>
<evidence type="ECO:0000256" key="1">
    <source>
        <dbReference type="SAM" id="MobiDB-lite"/>
    </source>
</evidence>
<organism evidence="3 4">
    <name type="scientific">Actinomycetospora aeridis</name>
    <dbReference type="NCBI Taxonomy" id="3129231"/>
    <lineage>
        <taxon>Bacteria</taxon>
        <taxon>Bacillati</taxon>
        <taxon>Actinomycetota</taxon>
        <taxon>Actinomycetes</taxon>
        <taxon>Pseudonocardiales</taxon>
        <taxon>Pseudonocardiaceae</taxon>
        <taxon>Actinomycetospora</taxon>
    </lineage>
</organism>
<dbReference type="RefSeq" id="WP_337714803.1">
    <property type="nucleotide sequence ID" value="NZ_JBBEGL010000004.1"/>
</dbReference>
<name>A0ABU8N7I6_9PSEU</name>
<gene>
    <name evidence="3" type="ORF">WCD41_17925</name>
</gene>
<comment type="caution">
    <text evidence="3">The sequence shown here is derived from an EMBL/GenBank/DDBJ whole genome shotgun (WGS) entry which is preliminary data.</text>
</comment>
<feature type="region of interest" description="Disordered" evidence="1">
    <location>
        <begin position="20"/>
        <end position="72"/>
    </location>
</feature>
<dbReference type="Proteomes" id="UP001370100">
    <property type="component" value="Unassembled WGS sequence"/>
</dbReference>
<feature type="signal peptide" evidence="2">
    <location>
        <begin position="1"/>
        <end position="24"/>
    </location>
</feature>